<comment type="cofactor">
    <cofactor evidence="1">
        <name>Mn(2+)</name>
        <dbReference type="ChEBI" id="CHEBI:29035"/>
    </cofactor>
</comment>
<evidence type="ECO:0000256" key="8">
    <source>
        <dbReference type="ARBA" id="ARBA00022968"/>
    </source>
</evidence>
<keyword evidence="6" id="KW-0808">Transferase</keyword>
<evidence type="ECO:0000256" key="15">
    <source>
        <dbReference type="ARBA" id="ARBA00065824"/>
    </source>
</evidence>
<dbReference type="GO" id="GO:0006493">
    <property type="term" value="P:protein O-linked glycosylation"/>
    <property type="evidence" value="ECO:0007669"/>
    <property type="project" value="TreeGrafter"/>
</dbReference>
<evidence type="ECO:0000313" key="17">
    <source>
        <dbReference type="Ensembl" id="ENSPNYP00000010204.1"/>
    </source>
</evidence>
<feature type="transmembrane region" description="Helical" evidence="16">
    <location>
        <begin position="20"/>
        <end position="38"/>
    </location>
</feature>
<protein>
    <recommendedName>
        <fullName evidence="16">Hexosyltransferase</fullName>
        <ecNumber evidence="16">2.4.1.-</ecNumber>
    </recommendedName>
</protein>
<dbReference type="EC" id="2.4.1.-" evidence="16"/>
<evidence type="ECO:0000256" key="2">
    <source>
        <dbReference type="ARBA" id="ARBA00004323"/>
    </source>
</evidence>
<dbReference type="CTD" id="797513"/>
<reference evidence="17" key="1">
    <citation type="submission" date="2023-09" db="UniProtKB">
        <authorList>
            <consortium name="Ensembl"/>
        </authorList>
    </citation>
    <scope>IDENTIFICATION</scope>
</reference>
<evidence type="ECO:0000256" key="5">
    <source>
        <dbReference type="ARBA" id="ARBA00022676"/>
    </source>
</evidence>
<keyword evidence="7 16" id="KW-0812">Transmembrane</keyword>
<evidence type="ECO:0000256" key="4">
    <source>
        <dbReference type="ARBA" id="ARBA00008661"/>
    </source>
</evidence>
<dbReference type="PANTHER" id="PTHR11214">
    <property type="entry name" value="BETA-1,3-N-ACETYLGLUCOSAMINYLTRANSFERASE"/>
    <property type="match status" value="1"/>
</dbReference>
<dbReference type="FunFam" id="3.90.550.50:FF:000010">
    <property type="entry name" value="Hexosyltransferase"/>
    <property type="match status" value="1"/>
</dbReference>
<comment type="catalytic activity">
    <reaction evidence="14">
        <text>a beta-D-galactosyl-(1-&gt;4)-N-acetyl-beta-D-glucosaminyl derivative + UDP-N-acetyl-alpha-D-glucosamine = an N-acetyl-beta-D-glucosaminyl-(1-&gt;3)-beta-D-galactosyl-(1-&gt;4)-N-acetyl-beta-D-glucosaminyl derivative + UDP + H(+)</text>
        <dbReference type="Rhea" id="RHEA:14389"/>
        <dbReference type="ChEBI" id="CHEBI:15378"/>
        <dbReference type="ChEBI" id="CHEBI:57705"/>
        <dbReference type="ChEBI" id="CHEBI:58223"/>
        <dbReference type="ChEBI" id="CHEBI:133507"/>
        <dbReference type="ChEBI" id="CHEBI:134090"/>
        <dbReference type="EC" id="2.4.1.149"/>
    </reaction>
</comment>
<dbReference type="Pfam" id="PF01762">
    <property type="entry name" value="Galactosyl_T"/>
    <property type="match status" value="1"/>
</dbReference>
<dbReference type="Ensembl" id="ENSPNYT00000010454.1">
    <property type="protein sequence ID" value="ENSPNYP00000010204.1"/>
    <property type="gene ID" value="ENSPNYG00000007778.1"/>
</dbReference>
<dbReference type="RefSeq" id="XP_005735948.1">
    <property type="nucleotide sequence ID" value="XM_005735891.1"/>
</dbReference>
<comment type="subcellular location">
    <subcellularLocation>
        <location evidence="2 16">Golgi apparatus membrane</location>
        <topology evidence="2 16">Single-pass type II membrane protein</topology>
    </subcellularLocation>
</comment>
<keyword evidence="13" id="KW-0464">Manganese</keyword>
<evidence type="ECO:0000313" key="19">
    <source>
        <dbReference type="RefSeq" id="XP_005735948.1"/>
    </source>
</evidence>
<proteinExistence type="inferred from homology"/>
<accession>A0A3B4FKB5</accession>
<name>A0A3B4FKB5_9CICH</name>
<dbReference type="Gene3D" id="3.90.550.50">
    <property type="match status" value="1"/>
</dbReference>
<keyword evidence="12" id="KW-0325">Glycoprotein</keyword>
<dbReference type="InterPro" id="IPR002659">
    <property type="entry name" value="Glyco_trans_31"/>
</dbReference>
<keyword evidence="10 16" id="KW-0333">Golgi apparatus</keyword>
<evidence type="ECO:0000256" key="3">
    <source>
        <dbReference type="ARBA" id="ARBA00004922"/>
    </source>
</evidence>
<dbReference type="GeneTree" id="ENSGT00940000161895"/>
<dbReference type="GeneID" id="102199279"/>
<evidence type="ECO:0000256" key="14">
    <source>
        <dbReference type="ARBA" id="ARBA00050470"/>
    </source>
</evidence>
<gene>
    <name evidence="17" type="primary">B3GNT8</name>
    <name evidence="19" type="synonym">b3gnt8</name>
</gene>
<keyword evidence="9 16" id="KW-1133">Transmembrane helix</keyword>
<comment type="similarity">
    <text evidence="4 16">Belongs to the glycosyltransferase 31 family.</text>
</comment>
<evidence type="ECO:0000256" key="9">
    <source>
        <dbReference type="ARBA" id="ARBA00022989"/>
    </source>
</evidence>
<evidence type="ECO:0000313" key="18">
    <source>
        <dbReference type="Proteomes" id="UP000695023"/>
    </source>
</evidence>
<dbReference type="OrthoDB" id="5957813at2759"/>
<evidence type="ECO:0000256" key="6">
    <source>
        <dbReference type="ARBA" id="ARBA00022679"/>
    </source>
</evidence>
<comment type="subunit">
    <text evidence="15">Interacts with B3GNT8; this interaction greatly increases B3GNT2 catalytic activity, independently of B3GNT8 enzymatic activity.</text>
</comment>
<dbReference type="Proteomes" id="UP000695023">
    <property type="component" value="Unplaced"/>
</dbReference>
<dbReference type="PANTHER" id="PTHR11214:SF87">
    <property type="entry name" value="UDP-GLCNAC:BETAGAL BETA-1,3-N-ACETYLGLUCOSAMINYLTRANSFERASE 8"/>
    <property type="match status" value="1"/>
</dbReference>
<dbReference type="GO" id="GO:0030311">
    <property type="term" value="P:poly-N-acetyllactosamine biosynthetic process"/>
    <property type="evidence" value="ECO:0007669"/>
    <property type="project" value="TreeGrafter"/>
</dbReference>
<keyword evidence="18" id="KW-1185">Reference proteome</keyword>
<dbReference type="GO" id="GO:0016262">
    <property type="term" value="F:protein N-acetylglucosaminyltransferase activity"/>
    <property type="evidence" value="ECO:0007669"/>
    <property type="project" value="TreeGrafter"/>
</dbReference>
<keyword evidence="5 16" id="KW-0328">Glycosyltransferase</keyword>
<dbReference type="AlphaFoldDB" id="A0A3B4FKB5"/>
<evidence type="ECO:0000256" key="1">
    <source>
        <dbReference type="ARBA" id="ARBA00001936"/>
    </source>
</evidence>
<comment type="pathway">
    <text evidence="3">Protein modification; protein glycosylation.</text>
</comment>
<evidence type="ECO:0000256" key="11">
    <source>
        <dbReference type="ARBA" id="ARBA00023136"/>
    </source>
</evidence>
<organism evidence="17">
    <name type="scientific">Pundamilia nyererei</name>
    <dbReference type="NCBI Taxonomy" id="303518"/>
    <lineage>
        <taxon>Eukaryota</taxon>
        <taxon>Metazoa</taxon>
        <taxon>Chordata</taxon>
        <taxon>Craniata</taxon>
        <taxon>Vertebrata</taxon>
        <taxon>Euteleostomi</taxon>
        <taxon>Actinopterygii</taxon>
        <taxon>Neopterygii</taxon>
        <taxon>Teleostei</taxon>
        <taxon>Neoteleostei</taxon>
        <taxon>Acanthomorphata</taxon>
        <taxon>Ovalentaria</taxon>
        <taxon>Cichlomorphae</taxon>
        <taxon>Cichliformes</taxon>
        <taxon>Cichlidae</taxon>
        <taxon>African cichlids</taxon>
        <taxon>Pseudocrenilabrinae</taxon>
        <taxon>Haplochromini</taxon>
        <taxon>Pundamilia</taxon>
    </lineage>
</organism>
<dbReference type="STRING" id="303518.ENSPNYP00000010204"/>
<evidence type="ECO:0000256" key="16">
    <source>
        <dbReference type="RuleBase" id="RU363063"/>
    </source>
</evidence>
<sequence>MAQVAALLTYLKSITRIQTFSVMVLFFSLILIVFYMTVQVETTHSLRSVRTQFPQQKGITRHVHLHNVSAGFRQTIPKSRAYWNRLLYSALMNLDKGGNPFNQNSNWSNCRLTNQEFLQINVHDFSSYPVQFWDFLEGMNCRTAPILIDQPNKCAFSKRKTESHTLLLFAIKSSPRNFERRQAVRETWGREMTYPNGLEVRMVFLLGSSPPQDPDLTPLLSFEAKLYGDILQWDFHETFLNLTLKMNMLLDWTLKSCPHVSFVFSGDDDVFVNTPALVRYIESLEASKVSSLYAGHVISAGSPLRDSNSKYYIPMSFYDGPYPPYAGGGGYLISGALLESLYSLLHIIPFFPIDDAYVGMCFMALGISPEAHSGFQTFDIRAEDREDLCAYKNLILVHQRSPQELKKLWKGINSSLLAC</sequence>
<keyword evidence="8 16" id="KW-0735">Signal-anchor</keyword>
<keyword evidence="11 16" id="KW-0472">Membrane</keyword>
<evidence type="ECO:0000256" key="12">
    <source>
        <dbReference type="ARBA" id="ARBA00023180"/>
    </source>
</evidence>
<dbReference type="GO" id="GO:0000139">
    <property type="term" value="C:Golgi membrane"/>
    <property type="evidence" value="ECO:0007669"/>
    <property type="project" value="UniProtKB-SubCell"/>
</dbReference>
<evidence type="ECO:0000256" key="10">
    <source>
        <dbReference type="ARBA" id="ARBA00023034"/>
    </source>
</evidence>
<dbReference type="GO" id="GO:0008532">
    <property type="term" value="F:N-acetyllactosaminide beta-1,3-N-acetylglucosaminyltransferase activity"/>
    <property type="evidence" value="ECO:0007669"/>
    <property type="project" value="UniProtKB-EC"/>
</dbReference>
<evidence type="ECO:0000256" key="7">
    <source>
        <dbReference type="ARBA" id="ARBA00022692"/>
    </source>
</evidence>
<reference evidence="19" key="2">
    <citation type="submission" date="2025-04" db="UniProtKB">
        <authorList>
            <consortium name="RefSeq"/>
        </authorList>
    </citation>
    <scope>IDENTIFICATION</scope>
</reference>
<evidence type="ECO:0000256" key="13">
    <source>
        <dbReference type="ARBA" id="ARBA00023211"/>
    </source>
</evidence>